<dbReference type="PANTHER" id="PTHR14241:SF24">
    <property type="entry name" value="G DOMAIN-CONTAINING PROTEIN"/>
    <property type="match status" value="1"/>
</dbReference>
<dbReference type="PANTHER" id="PTHR14241">
    <property type="entry name" value="INTERFERON-INDUCED PROTEIN 44"/>
    <property type="match status" value="1"/>
</dbReference>
<evidence type="ECO:0000313" key="2">
    <source>
        <dbReference type="RefSeq" id="XP_016487453.2"/>
    </source>
</evidence>
<gene>
    <name evidence="2" type="primary">LOC107807557</name>
</gene>
<proteinExistence type="predicted"/>
<dbReference type="AlphaFoldDB" id="A0A1S4BF52"/>
<dbReference type="OrthoDB" id="740966at2759"/>
<reference evidence="1" key="1">
    <citation type="journal article" date="2014" name="Nat. Commun.">
        <title>The tobacco genome sequence and its comparison with those of tomato and potato.</title>
        <authorList>
            <person name="Sierro N."/>
            <person name="Battey J.N."/>
            <person name="Ouadi S."/>
            <person name="Bakaher N."/>
            <person name="Bovet L."/>
            <person name="Willig A."/>
            <person name="Goepfert S."/>
            <person name="Peitsch M.C."/>
            <person name="Ivanov N.V."/>
        </authorList>
    </citation>
    <scope>NUCLEOTIDE SEQUENCE [LARGE SCALE GENOMIC DNA]</scope>
</reference>
<dbReference type="InterPro" id="IPR027417">
    <property type="entry name" value="P-loop_NTPase"/>
</dbReference>
<dbReference type="PaxDb" id="4097-A0A1S4BF52"/>
<sequence length="467" mass="53369">MARTSLPLTLQSILYIIIYISWKPLVYLFYQFITIIKTPPTQINPQIHKIADTHNYSDNSTPFYNPKTPSGFKTQKFPLLERKENMRNLSFSDEDNQSELPKTAIWWWRTPQDFDENGHLKVDISNLSNLTPRLKLLREMERLALISSEGIEDLRHKLITYRCGDFWLPVGGIKKEDMDIPPVITLLLVGLSASGKSSLVNYMYSVLGRSGLIPFAQTSSGNSHYTTMFLEEHNVLRSMRSGFCVYDTRGLDSNDMNEGLEEVSTWMTRGVRHNQPCLRHGDYKLINGGGTDASSLRSNTRYTKRKIDCVVVVADLSEINKAFNSGDLKPVETLKNLFNNPCIRKSNENPLLILTHGDMISAEERITSRLKICEYLGIPETTGAYDIACLTEQGILPEESDPVAAFALTEAVYRSLMQSDRNHLPKKNWKDWIVLFVAWIMCCIGSFFAMLAHFFSRFSHHNNKLKY</sequence>
<dbReference type="OMA" id="ANMAQIC"/>
<protein>
    <submittedName>
        <fullName evidence="2">Uncharacterized protein LOC107807557</fullName>
    </submittedName>
</protein>
<dbReference type="KEGG" id="nta:107807557"/>
<keyword evidence="1" id="KW-1185">Reference proteome</keyword>
<dbReference type="RefSeq" id="XP_016487453.2">
    <property type="nucleotide sequence ID" value="XM_016631967.2"/>
</dbReference>
<reference evidence="2" key="2">
    <citation type="submission" date="2025-08" db="UniProtKB">
        <authorList>
            <consortium name="RefSeq"/>
        </authorList>
    </citation>
    <scope>IDENTIFICATION</scope>
    <source>
        <tissue evidence="2">Leaf</tissue>
    </source>
</reference>
<organism evidence="1 2">
    <name type="scientific">Nicotiana tabacum</name>
    <name type="common">Common tobacco</name>
    <dbReference type="NCBI Taxonomy" id="4097"/>
    <lineage>
        <taxon>Eukaryota</taxon>
        <taxon>Viridiplantae</taxon>
        <taxon>Streptophyta</taxon>
        <taxon>Embryophyta</taxon>
        <taxon>Tracheophyta</taxon>
        <taxon>Spermatophyta</taxon>
        <taxon>Magnoliopsida</taxon>
        <taxon>eudicotyledons</taxon>
        <taxon>Gunneridae</taxon>
        <taxon>Pentapetalae</taxon>
        <taxon>asterids</taxon>
        <taxon>lamiids</taxon>
        <taxon>Solanales</taxon>
        <taxon>Solanaceae</taxon>
        <taxon>Nicotianoideae</taxon>
        <taxon>Nicotianeae</taxon>
        <taxon>Nicotiana</taxon>
    </lineage>
</organism>
<dbReference type="GeneID" id="107807557"/>
<dbReference type="Proteomes" id="UP000790787">
    <property type="component" value="Chromosome 13"/>
</dbReference>
<accession>A0A1S4BF52</accession>
<dbReference type="RefSeq" id="XP_016487453.1">
    <property type="nucleotide sequence ID" value="XM_016631967.1"/>
</dbReference>
<name>A0A1S4BF52_TOBAC</name>
<evidence type="ECO:0000313" key="1">
    <source>
        <dbReference type="Proteomes" id="UP000790787"/>
    </source>
</evidence>
<dbReference type="STRING" id="4097.A0A1S4BF52"/>
<dbReference type="SUPFAM" id="SSF52540">
    <property type="entry name" value="P-loop containing nucleoside triphosphate hydrolases"/>
    <property type="match status" value="2"/>
</dbReference>
<dbReference type="Gene3D" id="3.40.50.300">
    <property type="entry name" value="P-loop containing nucleotide triphosphate hydrolases"/>
    <property type="match status" value="1"/>
</dbReference>